<dbReference type="PANTHER" id="PTHR10738:SF0">
    <property type="entry name" value="PROTEIN ARGININE N-METHYLTRANSFERASE 5"/>
    <property type="match status" value="1"/>
</dbReference>
<keyword evidence="13" id="KW-1185">Reference proteome</keyword>
<dbReference type="Pfam" id="PF17286">
    <property type="entry name" value="PRMT5_C"/>
    <property type="match status" value="1"/>
</dbReference>
<dbReference type="SUPFAM" id="SSF53335">
    <property type="entry name" value="S-adenosyl-L-methionine-dependent methyltransferases"/>
    <property type="match status" value="1"/>
</dbReference>
<feature type="active site" description="Proton donor/acceptor" evidence="5">
    <location>
        <position position="458"/>
    </location>
</feature>
<dbReference type="EMBL" id="NIRI02000042">
    <property type="protein sequence ID" value="KAG5452554.1"/>
    <property type="molecule type" value="Genomic_DNA"/>
</dbReference>
<dbReference type="PROSITE" id="PS51678">
    <property type="entry name" value="SAM_MT_PRMT"/>
    <property type="match status" value="1"/>
</dbReference>
<feature type="active site" description="Proton donor/acceptor" evidence="5">
    <location>
        <position position="449"/>
    </location>
</feature>
<protein>
    <recommendedName>
        <fullName evidence="4">Protein arginine N-methyltransferase</fullName>
    </recommendedName>
</protein>
<evidence type="ECO:0000313" key="12">
    <source>
        <dbReference type="EMBL" id="KAG5452554.1"/>
    </source>
</evidence>
<dbReference type="InterPro" id="IPR035075">
    <property type="entry name" value="PRMT5"/>
</dbReference>
<name>A0A8T1MT69_CLOSI</name>
<dbReference type="GO" id="GO:0005829">
    <property type="term" value="C:cytosol"/>
    <property type="evidence" value="ECO:0007669"/>
    <property type="project" value="TreeGrafter"/>
</dbReference>
<proteinExistence type="inferred from homology"/>
<evidence type="ECO:0000256" key="3">
    <source>
        <dbReference type="ARBA" id="ARBA00022691"/>
    </source>
</evidence>
<feature type="binding site" evidence="6">
    <location>
        <position position="321"/>
    </location>
    <ligand>
        <name>S-adenosyl-L-methionine</name>
        <dbReference type="ChEBI" id="CHEBI:59789"/>
    </ligand>
</feature>
<dbReference type="Proteomes" id="UP000286415">
    <property type="component" value="Unassembled WGS sequence"/>
</dbReference>
<comment type="similarity">
    <text evidence="4">Belongs to the class I-like SAM-binding methyltransferase superfamily.</text>
</comment>
<dbReference type="Gene3D" id="3.40.50.150">
    <property type="entry name" value="Vaccinia Virus protein VP39"/>
    <property type="match status" value="1"/>
</dbReference>
<evidence type="ECO:0000256" key="8">
    <source>
        <dbReference type="SAM" id="MobiDB-lite"/>
    </source>
</evidence>
<feature type="binding site" evidence="6">
    <location>
        <position position="405"/>
    </location>
    <ligand>
        <name>S-adenosyl-L-methionine</name>
        <dbReference type="ChEBI" id="CHEBI:59789"/>
    </ligand>
</feature>
<feature type="site" description="Critical for specifying symmetric addition of methyl groups" evidence="7">
    <location>
        <position position="324"/>
    </location>
</feature>
<dbReference type="PANTHER" id="PTHR10738">
    <property type="entry name" value="PROTEIN ARGININE N-METHYLTRANSFERASE 5"/>
    <property type="match status" value="1"/>
</dbReference>
<feature type="domain" description="PRMT5 oligomerisation" evidence="11">
    <location>
        <begin position="481"/>
        <end position="648"/>
    </location>
</feature>
<keyword evidence="1 4" id="KW-0489">Methyltransferase</keyword>
<evidence type="ECO:0000256" key="7">
    <source>
        <dbReference type="PIRSR" id="PIRSR015894-3"/>
    </source>
</evidence>
<feature type="domain" description="PRMT5 arginine-N-methyltransferase" evidence="9">
    <location>
        <begin position="295"/>
        <end position="478"/>
    </location>
</feature>
<dbReference type="GO" id="GO:0006355">
    <property type="term" value="P:regulation of DNA-templated transcription"/>
    <property type="evidence" value="ECO:0007669"/>
    <property type="project" value="TreeGrafter"/>
</dbReference>
<evidence type="ECO:0000259" key="9">
    <source>
        <dbReference type="Pfam" id="PF05185"/>
    </source>
</evidence>
<dbReference type="InterPro" id="IPR035247">
    <property type="entry name" value="PRMT5_TIM"/>
</dbReference>
<feature type="compositionally biased region" description="Polar residues" evidence="8">
    <location>
        <begin position="159"/>
        <end position="176"/>
    </location>
</feature>
<reference evidence="12 13" key="2">
    <citation type="journal article" date="2021" name="Genomics">
        <title>High-quality reference genome for Clonorchis sinensis.</title>
        <authorList>
            <person name="Young N.D."/>
            <person name="Stroehlein A.J."/>
            <person name="Kinkar L."/>
            <person name="Wang T."/>
            <person name="Sohn W.M."/>
            <person name="Chang B.C.H."/>
            <person name="Kaur P."/>
            <person name="Weisz D."/>
            <person name="Dudchenko O."/>
            <person name="Aiden E.L."/>
            <person name="Korhonen P.K."/>
            <person name="Gasser R.B."/>
        </authorList>
    </citation>
    <scope>NUCLEOTIDE SEQUENCE [LARGE SCALE GENOMIC DNA]</scope>
    <source>
        <strain evidence="12">Cs-k2</strain>
    </source>
</reference>
<dbReference type="PIRSF" id="PIRSF015894">
    <property type="entry name" value="Skb1_MeTrfase"/>
    <property type="match status" value="1"/>
</dbReference>
<evidence type="ECO:0000313" key="13">
    <source>
        <dbReference type="Proteomes" id="UP000286415"/>
    </source>
</evidence>
<dbReference type="Pfam" id="PF17285">
    <property type="entry name" value="PRMT5_TIM"/>
    <property type="match status" value="1"/>
</dbReference>
<feature type="domain" description="PRMT5 TIM barrel" evidence="10">
    <location>
        <begin position="28"/>
        <end position="284"/>
    </location>
</feature>
<keyword evidence="3 4" id="KW-0949">S-adenosyl-L-methionine</keyword>
<gene>
    <name evidence="12" type="ORF">CSKR_114041</name>
</gene>
<organism evidence="12 13">
    <name type="scientific">Clonorchis sinensis</name>
    <name type="common">Chinese liver fluke</name>
    <dbReference type="NCBI Taxonomy" id="79923"/>
    <lineage>
        <taxon>Eukaryota</taxon>
        <taxon>Metazoa</taxon>
        <taxon>Spiralia</taxon>
        <taxon>Lophotrochozoa</taxon>
        <taxon>Platyhelminthes</taxon>
        <taxon>Trematoda</taxon>
        <taxon>Digenea</taxon>
        <taxon>Opisthorchiida</taxon>
        <taxon>Opisthorchiata</taxon>
        <taxon>Opisthorchiidae</taxon>
        <taxon>Clonorchis</taxon>
    </lineage>
</organism>
<dbReference type="Gene3D" id="2.70.160.11">
    <property type="entry name" value="Hnrnp arginine n-methyltransferase1"/>
    <property type="match status" value="1"/>
</dbReference>
<dbReference type="Gene3D" id="3.20.20.150">
    <property type="entry name" value="Divalent-metal-dependent TIM barrel enzymes"/>
    <property type="match status" value="1"/>
</dbReference>
<feature type="binding site" evidence="6">
    <location>
        <begin position="433"/>
        <end position="434"/>
    </location>
    <ligand>
        <name>S-adenosyl-L-methionine</name>
        <dbReference type="ChEBI" id="CHEBI:59789"/>
    </ligand>
</feature>
<dbReference type="InterPro" id="IPR007857">
    <property type="entry name" value="Arg_MeTrfase_PRMT5"/>
</dbReference>
<dbReference type="GO" id="GO:0032259">
    <property type="term" value="P:methylation"/>
    <property type="evidence" value="ECO:0007669"/>
    <property type="project" value="UniProtKB-KW"/>
</dbReference>
<evidence type="ECO:0000256" key="2">
    <source>
        <dbReference type="ARBA" id="ARBA00022679"/>
    </source>
</evidence>
<sequence>MSAKALVGIDLVFAGELVSQYSSACDSGFAFIATHLFHPKSNVFSHPSIPDFSSIPSTRSDLVFQKDGKSIVRSIVGKVSANIDVDSTDSVIQASSELALQKELSWAVHLGLPAISLQLTRPNNIRLARLLTNFIRTEYNPVKLWITLPMWIEKNELPESTANDGDTPPSSKQSRSTVDDTPWHWWMRLSTLASDISDALGVVLEVPSNLPDESVIARWLSEPVVCLRLRTDLFLTNSKGFPVLPRSHQHLLRRFFKLNVQLLLVGACRHDQGFVCYQKYLMWLWKNQGEPDIYEQQSKGFEDQLQEPLQPLRDNLSSTTYSIFEMDPYKYDAYEKAIYLALVHRARKTSESALPNGPTPEVVGDKPTSVCQVIMVLGAGRGPLVNAALNASEKAACPVRIYVVEKNPNALFTLQDRMTHEWRGLDVHLVSGDMRQLNMPEKADIFVSELLGSFGDNELSPECLDGAQPYLKADGISIPSSYTSYVAPLQSLQFHNETKRSRDPTSCSRINSAHDTPFVVRLTNCQILSEPQPVFTFVHPKPDPRESNSRFATCTFLMEHDAVVHGLAGYFEATLFGDVTLSTHPRRHSPQMVSWFPFVFPVDHPIFVHSGERLTVSMWRAVSSRHVWYEWAFTEPRPTRIFNSAGHANKISL</sequence>
<evidence type="ECO:0000259" key="10">
    <source>
        <dbReference type="Pfam" id="PF17285"/>
    </source>
</evidence>
<evidence type="ECO:0000256" key="5">
    <source>
        <dbReference type="PIRSR" id="PIRSR015894-1"/>
    </source>
</evidence>
<dbReference type="OrthoDB" id="1368803at2759"/>
<reference evidence="12 13" key="1">
    <citation type="journal article" date="2018" name="Biotechnol. Adv.">
        <title>Improved genomic resources and new bioinformatic workflow for the carcinogenic parasite Clonorchis sinensis: Biotechnological implications.</title>
        <authorList>
            <person name="Wang D."/>
            <person name="Korhonen P.K."/>
            <person name="Gasser R.B."/>
            <person name="Young N.D."/>
        </authorList>
    </citation>
    <scope>NUCLEOTIDE SEQUENCE [LARGE SCALE GENOMIC DNA]</scope>
    <source>
        <strain evidence="12">Cs-k2</strain>
    </source>
</reference>
<keyword evidence="2 4" id="KW-0808">Transferase</keyword>
<evidence type="ECO:0000256" key="1">
    <source>
        <dbReference type="ARBA" id="ARBA00022603"/>
    </source>
</evidence>
<feature type="binding site" evidence="6">
    <location>
        <begin position="330"/>
        <end position="331"/>
    </location>
    <ligand>
        <name>S-adenosyl-L-methionine</name>
        <dbReference type="ChEBI" id="CHEBI:59789"/>
    </ligand>
</feature>
<dbReference type="InterPro" id="IPR025799">
    <property type="entry name" value="Arg_MeTrfase"/>
</dbReference>
<dbReference type="InterPro" id="IPR035248">
    <property type="entry name" value="PRMT5_C"/>
</dbReference>
<evidence type="ECO:0000256" key="6">
    <source>
        <dbReference type="PIRSR" id="PIRSR015894-2"/>
    </source>
</evidence>
<evidence type="ECO:0000256" key="4">
    <source>
        <dbReference type="PIRNR" id="PIRNR015894"/>
    </source>
</evidence>
<accession>A0A8T1MT69</accession>
<dbReference type="InterPro" id="IPR029063">
    <property type="entry name" value="SAM-dependent_MTases_sf"/>
</dbReference>
<feature type="region of interest" description="Disordered" evidence="8">
    <location>
        <begin position="159"/>
        <end position="178"/>
    </location>
</feature>
<comment type="caution">
    <text evidence="12">The sequence shown here is derived from an EMBL/GenBank/DDBJ whole genome shotgun (WGS) entry which is preliminary data.</text>
</comment>
<dbReference type="GO" id="GO:0016274">
    <property type="term" value="F:protein-arginine N-methyltransferase activity"/>
    <property type="evidence" value="ECO:0007669"/>
    <property type="project" value="InterPro"/>
</dbReference>
<dbReference type="GO" id="GO:0005634">
    <property type="term" value="C:nucleus"/>
    <property type="evidence" value="ECO:0007669"/>
    <property type="project" value="TreeGrafter"/>
</dbReference>
<dbReference type="Pfam" id="PF05185">
    <property type="entry name" value="PRMT5"/>
    <property type="match status" value="1"/>
</dbReference>
<evidence type="ECO:0000259" key="11">
    <source>
        <dbReference type="Pfam" id="PF17286"/>
    </source>
</evidence>
<dbReference type="AlphaFoldDB" id="A0A8T1MT69"/>